<evidence type="ECO:0000259" key="10">
    <source>
        <dbReference type="PROSITE" id="PS50893"/>
    </source>
</evidence>
<feature type="domain" description="ABC transporter" evidence="10">
    <location>
        <begin position="2"/>
        <end position="228"/>
    </location>
</feature>
<keyword evidence="6 9" id="KW-0067">ATP-binding</keyword>
<dbReference type="RefSeq" id="WP_113673668.1">
    <property type="nucleotide sequence ID" value="NZ_CAJXUH010000003.1"/>
</dbReference>
<evidence type="ECO:0000256" key="2">
    <source>
        <dbReference type="ARBA" id="ARBA00020019"/>
    </source>
</evidence>
<dbReference type="GO" id="GO:0051301">
    <property type="term" value="P:cell division"/>
    <property type="evidence" value="ECO:0007669"/>
    <property type="project" value="UniProtKB-UniRule"/>
</dbReference>
<evidence type="ECO:0000313" key="11">
    <source>
        <dbReference type="EMBL" id="QUH30152.1"/>
    </source>
</evidence>
<evidence type="ECO:0000256" key="8">
    <source>
        <dbReference type="ARBA" id="ARBA00023306"/>
    </source>
</evidence>
<sequence>MIRLENITKIYSNGVCALNNVSLGIEKGEFVFIVGNSGSGKTTLIKLLMKELDSTEGKIFVDDKDITRLKRRYVSTLRRNIGVVFQDFRLLDKMTVYDNVAFALKVTEASNKKIRRSVPMVLSMVGLSKKAKMYPTEISGGEKQRTALARAIVNNPPILVADEPTGNLDPNNSWEIMKLLTEINMRGTTVVVVTHDKEMVNAMKKRVVTLNNGCIVRDVQRGDYGDEA</sequence>
<comment type="function">
    <text evidence="9">Part of the ABC transporter FtsEX involved in cellular division.</text>
</comment>
<dbReference type="Gene3D" id="3.40.50.300">
    <property type="entry name" value="P-loop containing nucleotide triphosphate hydrolases"/>
    <property type="match status" value="1"/>
</dbReference>
<keyword evidence="4 9" id="KW-0132">Cell division</keyword>
<keyword evidence="12" id="KW-1185">Reference proteome</keyword>
<dbReference type="PROSITE" id="PS50893">
    <property type="entry name" value="ABC_TRANSPORTER_2"/>
    <property type="match status" value="1"/>
</dbReference>
<keyword evidence="7 9" id="KW-0472">Membrane</keyword>
<dbReference type="InterPro" id="IPR005286">
    <property type="entry name" value="Cell_div_FtsE"/>
</dbReference>
<dbReference type="PANTHER" id="PTHR24220:SF470">
    <property type="entry name" value="CELL DIVISION ATP-BINDING PROTEIN FTSE"/>
    <property type="match status" value="1"/>
</dbReference>
<dbReference type="SUPFAM" id="SSF52540">
    <property type="entry name" value="P-loop containing nucleoside triphosphate hydrolases"/>
    <property type="match status" value="1"/>
</dbReference>
<dbReference type="GO" id="GO:0005886">
    <property type="term" value="C:plasma membrane"/>
    <property type="evidence" value="ECO:0007669"/>
    <property type="project" value="UniProtKB-SubCell"/>
</dbReference>
<dbReference type="InterPro" id="IPR003439">
    <property type="entry name" value="ABC_transporter-like_ATP-bd"/>
</dbReference>
<dbReference type="InterPro" id="IPR003593">
    <property type="entry name" value="AAA+_ATPase"/>
</dbReference>
<accession>A0A8J8MBY9</accession>
<dbReference type="SMART" id="SM00382">
    <property type="entry name" value="AAA"/>
    <property type="match status" value="1"/>
</dbReference>
<dbReference type="Proteomes" id="UP000677305">
    <property type="component" value="Chromosome"/>
</dbReference>
<keyword evidence="5 9" id="KW-0547">Nucleotide-binding</keyword>
<dbReference type="FunFam" id="3.40.50.300:FF:000056">
    <property type="entry name" value="Cell division ATP-binding protein FtsE"/>
    <property type="match status" value="1"/>
</dbReference>
<evidence type="ECO:0000256" key="6">
    <source>
        <dbReference type="ARBA" id="ARBA00022840"/>
    </source>
</evidence>
<dbReference type="KEGG" id="vgu:HYG85_14995"/>
<dbReference type="GO" id="GO:0005524">
    <property type="term" value="F:ATP binding"/>
    <property type="evidence" value="ECO:0007669"/>
    <property type="project" value="UniProtKB-UniRule"/>
</dbReference>
<dbReference type="GO" id="GO:0016887">
    <property type="term" value="F:ATP hydrolysis activity"/>
    <property type="evidence" value="ECO:0007669"/>
    <property type="project" value="InterPro"/>
</dbReference>
<dbReference type="GO" id="GO:0022857">
    <property type="term" value="F:transmembrane transporter activity"/>
    <property type="evidence" value="ECO:0007669"/>
    <property type="project" value="TreeGrafter"/>
</dbReference>
<gene>
    <name evidence="9 11" type="primary">ftsE</name>
    <name evidence="11" type="ORF">HYG85_14995</name>
</gene>
<dbReference type="PANTHER" id="PTHR24220">
    <property type="entry name" value="IMPORT ATP-BINDING PROTEIN"/>
    <property type="match status" value="1"/>
</dbReference>
<proteinExistence type="inferred from homology"/>
<dbReference type="AlphaFoldDB" id="A0A8J8MBY9"/>
<evidence type="ECO:0000313" key="12">
    <source>
        <dbReference type="Proteomes" id="UP000677305"/>
    </source>
</evidence>
<protein>
    <recommendedName>
        <fullName evidence="2 9">Cell division ATP-binding protein FtsE</fullName>
    </recommendedName>
</protein>
<name>A0A8J8MBY9_9FIRM</name>
<comment type="subunit">
    <text evidence="9">Homodimer. Forms a membrane-associated complex with FtsX.</text>
</comment>
<evidence type="ECO:0000256" key="7">
    <source>
        <dbReference type="ARBA" id="ARBA00023136"/>
    </source>
</evidence>
<evidence type="ECO:0000256" key="3">
    <source>
        <dbReference type="ARBA" id="ARBA00022475"/>
    </source>
</evidence>
<organism evidence="11 12">
    <name type="scientific">Vallitalea guaymasensis</name>
    <dbReference type="NCBI Taxonomy" id="1185412"/>
    <lineage>
        <taxon>Bacteria</taxon>
        <taxon>Bacillati</taxon>
        <taxon>Bacillota</taxon>
        <taxon>Clostridia</taxon>
        <taxon>Lachnospirales</taxon>
        <taxon>Vallitaleaceae</taxon>
        <taxon>Vallitalea</taxon>
    </lineage>
</organism>
<evidence type="ECO:0000256" key="9">
    <source>
        <dbReference type="RuleBase" id="RU365094"/>
    </source>
</evidence>
<dbReference type="NCBIfam" id="TIGR02673">
    <property type="entry name" value="FtsE"/>
    <property type="match status" value="1"/>
</dbReference>
<dbReference type="InterPro" id="IPR027417">
    <property type="entry name" value="P-loop_NTPase"/>
</dbReference>
<evidence type="ECO:0000256" key="1">
    <source>
        <dbReference type="ARBA" id="ARBA00005417"/>
    </source>
</evidence>
<comment type="subcellular location">
    <subcellularLocation>
        <location evidence="9">Cell membrane</location>
        <topology evidence="9">Peripheral membrane protein</topology>
        <orientation evidence="9">Cytoplasmic side</orientation>
    </subcellularLocation>
</comment>
<keyword evidence="3 9" id="KW-1003">Cell membrane</keyword>
<dbReference type="Pfam" id="PF00005">
    <property type="entry name" value="ABC_tran"/>
    <property type="match status" value="1"/>
</dbReference>
<keyword evidence="8 9" id="KW-0131">Cell cycle</keyword>
<dbReference type="EMBL" id="CP058561">
    <property type="protein sequence ID" value="QUH30152.1"/>
    <property type="molecule type" value="Genomic_DNA"/>
</dbReference>
<comment type="similarity">
    <text evidence="1 9">Belongs to the ABC transporter superfamily.</text>
</comment>
<evidence type="ECO:0000256" key="5">
    <source>
        <dbReference type="ARBA" id="ARBA00022741"/>
    </source>
</evidence>
<evidence type="ECO:0000256" key="4">
    <source>
        <dbReference type="ARBA" id="ARBA00022618"/>
    </source>
</evidence>
<reference evidence="11 12" key="1">
    <citation type="submission" date="2020-07" db="EMBL/GenBank/DDBJ databases">
        <title>Vallitalea guaymasensis genome.</title>
        <authorList>
            <person name="Postec A."/>
        </authorList>
    </citation>
    <scope>NUCLEOTIDE SEQUENCE [LARGE SCALE GENOMIC DNA]</scope>
    <source>
        <strain evidence="11 12">Ra1766G1</strain>
    </source>
</reference>
<dbReference type="InterPro" id="IPR015854">
    <property type="entry name" value="ABC_transpr_LolD-like"/>
</dbReference>
<dbReference type="OrthoDB" id="9802264at2"/>